<reference evidence="9" key="1">
    <citation type="submission" date="2025-08" db="UniProtKB">
        <authorList>
            <consortium name="RefSeq"/>
        </authorList>
    </citation>
    <scope>IDENTIFICATION</scope>
    <source>
        <tissue evidence="9">Cell line</tissue>
    </source>
</reference>
<dbReference type="PROSITE" id="PS00135">
    <property type="entry name" value="TRYPSIN_SER"/>
    <property type="match status" value="1"/>
</dbReference>
<keyword evidence="6" id="KW-0472">Membrane</keyword>
<evidence type="ECO:0000256" key="6">
    <source>
        <dbReference type="SAM" id="Phobius"/>
    </source>
</evidence>
<keyword evidence="6" id="KW-0812">Transmembrane</keyword>
<gene>
    <name evidence="9" type="primary">PRSS55</name>
</gene>
<dbReference type="InterPro" id="IPR009003">
    <property type="entry name" value="Peptidase_S1_PA"/>
</dbReference>
<evidence type="ECO:0000256" key="1">
    <source>
        <dbReference type="ARBA" id="ARBA00022670"/>
    </source>
</evidence>
<dbReference type="Pfam" id="PF00089">
    <property type="entry name" value="Trypsin"/>
    <property type="match status" value="1"/>
</dbReference>
<dbReference type="Proteomes" id="UP001652641">
    <property type="component" value="Chromosome 9"/>
</dbReference>
<evidence type="ECO:0000256" key="4">
    <source>
        <dbReference type="ARBA" id="ARBA00023157"/>
    </source>
</evidence>
<dbReference type="PRINTS" id="PR00722">
    <property type="entry name" value="CHYMOTRYPSIN"/>
</dbReference>
<proteinExistence type="predicted"/>
<dbReference type="GeneID" id="112926726"/>
<protein>
    <submittedName>
        <fullName evidence="9">Serine protease 55</fullName>
    </submittedName>
</protein>
<evidence type="ECO:0000256" key="2">
    <source>
        <dbReference type="ARBA" id="ARBA00022801"/>
    </source>
</evidence>
<keyword evidence="4" id="KW-1015">Disulfide bond</keyword>
<evidence type="ECO:0000259" key="7">
    <source>
        <dbReference type="PROSITE" id="PS50240"/>
    </source>
</evidence>
<sequence>MKVWQDYTTEDAVIVTGEVMKIIKPETINKLLIIGETAYQPIIAGMAEVGRKLGYFPALMGQLSVATFPFFFSFILPECGKRPIFEGGSQYSRIIGGMEAEVGEFPWQVSIQARNEHFCGGAIINKWWIVTAAHCLISEELLPTDLSVVLGSNDLSSPSLDIKEVTSIVLHKDFQKVNMDNDIALLLLASPITFNGQMEPICIPRKPTPSTWHKCWVAGWGQTNSDDKYSMKTELMKVPMIITDWEKCLKAFPKLTKNMLCAGYENESFDACQGDSGGPLACTTESDKTWYLVGIISWGKSCGRKNTPGIYTLLEKYTLWIKKVTEMEGRPFNAEEMRGSPNRKQMRSHAAEFPEPGSHRFWLLISLLPYMLLWAIFY</sequence>
<keyword evidence="3 5" id="KW-0720">Serine protease</keyword>
<organism evidence="8 9">
    <name type="scientific">Vulpes vulpes</name>
    <name type="common">Red fox</name>
    <dbReference type="NCBI Taxonomy" id="9627"/>
    <lineage>
        <taxon>Eukaryota</taxon>
        <taxon>Metazoa</taxon>
        <taxon>Chordata</taxon>
        <taxon>Craniata</taxon>
        <taxon>Vertebrata</taxon>
        <taxon>Euteleostomi</taxon>
        <taxon>Mammalia</taxon>
        <taxon>Eutheria</taxon>
        <taxon>Laurasiatheria</taxon>
        <taxon>Carnivora</taxon>
        <taxon>Caniformia</taxon>
        <taxon>Canidae</taxon>
        <taxon>Vulpes</taxon>
    </lineage>
</organism>
<accession>A0ABM4XJJ6</accession>
<evidence type="ECO:0000256" key="3">
    <source>
        <dbReference type="ARBA" id="ARBA00022825"/>
    </source>
</evidence>
<dbReference type="PANTHER" id="PTHR24252:SF7">
    <property type="entry name" value="HYALIN"/>
    <property type="match status" value="1"/>
</dbReference>
<keyword evidence="1 5" id="KW-0645">Protease</keyword>
<dbReference type="InterPro" id="IPR001254">
    <property type="entry name" value="Trypsin_dom"/>
</dbReference>
<dbReference type="SMART" id="SM00020">
    <property type="entry name" value="Tryp_SPc"/>
    <property type="match status" value="1"/>
</dbReference>
<dbReference type="CDD" id="cd00190">
    <property type="entry name" value="Tryp_SPc"/>
    <property type="match status" value="1"/>
</dbReference>
<dbReference type="InterPro" id="IPR018114">
    <property type="entry name" value="TRYPSIN_HIS"/>
</dbReference>
<evidence type="ECO:0000313" key="8">
    <source>
        <dbReference type="Proteomes" id="UP001652641"/>
    </source>
</evidence>
<dbReference type="InterPro" id="IPR001314">
    <property type="entry name" value="Peptidase_S1A"/>
</dbReference>
<keyword evidence="2 5" id="KW-0378">Hydrolase</keyword>
<dbReference type="PROSITE" id="PS50240">
    <property type="entry name" value="TRYPSIN_DOM"/>
    <property type="match status" value="1"/>
</dbReference>
<keyword evidence="8" id="KW-1185">Reference proteome</keyword>
<dbReference type="PANTHER" id="PTHR24252">
    <property type="entry name" value="ACROSIN-RELATED"/>
    <property type="match status" value="1"/>
</dbReference>
<dbReference type="PROSITE" id="PS00134">
    <property type="entry name" value="TRYPSIN_HIS"/>
    <property type="match status" value="1"/>
</dbReference>
<evidence type="ECO:0000256" key="5">
    <source>
        <dbReference type="RuleBase" id="RU363034"/>
    </source>
</evidence>
<dbReference type="Gene3D" id="2.40.10.10">
    <property type="entry name" value="Trypsin-like serine proteases"/>
    <property type="match status" value="1"/>
</dbReference>
<keyword evidence="6" id="KW-1133">Transmembrane helix</keyword>
<name>A0ABM4XJJ6_VULVU</name>
<dbReference type="RefSeq" id="XP_072578203.1">
    <property type="nucleotide sequence ID" value="XM_072722102.1"/>
</dbReference>
<dbReference type="GO" id="GO:0006508">
    <property type="term" value="P:proteolysis"/>
    <property type="evidence" value="ECO:0007669"/>
    <property type="project" value="UniProtKB-KW"/>
</dbReference>
<dbReference type="InterPro" id="IPR043504">
    <property type="entry name" value="Peptidase_S1_PA_chymotrypsin"/>
</dbReference>
<evidence type="ECO:0000313" key="9">
    <source>
        <dbReference type="RefSeq" id="XP_072578203.1"/>
    </source>
</evidence>
<feature type="transmembrane region" description="Helical" evidence="6">
    <location>
        <begin position="55"/>
        <end position="76"/>
    </location>
</feature>
<dbReference type="InterPro" id="IPR033116">
    <property type="entry name" value="TRYPSIN_SER"/>
</dbReference>
<dbReference type="SUPFAM" id="SSF50494">
    <property type="entry name" value="Trypsin-like serine proteases"/>
    <property type="match status" value="1"/>
</dbReference>
<feature type="domain" description="Peptidase S1" evidence="7">
    <location>
        <begin position="94"/>
        <end position="326"/>
    </location>
</feature>
<dbReference type="GO" id="GO:0008233">
    <property type="term" value="F:peptidase activity"/>
    <property type="evidence" value="ECO:0007669"/>
    <property type="project" value="UniProtKB-KW"/>
</dbReference>